<dbReference type="Proteomes" id="UP000053097">
    <property type="component" value="Unassembled WGS sequence"/>
</dbReference>
<evidence type="ECO:0000313" key="3">
    <source>
        <dbReference type="Proteomes" id="UP000053097"/>
    </source>
</evidence>
<evidence type="ECO:0000256" key="1">
    <source>
        <dbReference type="SAM" id="MobiDB-lite"/>
    </source>
</evidence>
<sequence length="76" mass="8755">MHARKWWGQRIGEDQGLGSRERGEEDEDEDADEDADQENEEEEVTEQKEENTTRRRGRERLVVSGGVPWGPSYHGG</sequence>
<keyword evidence="3" id="KW-1185">Reference proteome</keyword>
<evidence type="ECO:0000313" key="2">
    <source>
        <dbReference type="EMBL" id="EZA54077.1"/>
    </source>
</evidence>
<dbReference type="AlphaFoldDB" id="A0A026WDD6"/>
<feature type="compositionally biased region" description="Acidic residues" evidence="1">
    <location>
        <begin position="24"/>
        <end position="44"/>
    </location>
</feature>
<dbReference type="EMBL" id="KK107260">
    <property type="protein sequence ID" value="EZA54077.1"/>
    <property type="molecule type" value="Genomic_DNA"/>
</dbReference>
<reference evidence="2 3" key="1">
    <citation type="journal article" date="2014" name="Curr. Biol.">
        <title>The genome of the clonal raider ant Cerapachys biroi.</title>
        <authorList>
            <person name="Oxley P.R."/>
            <person name="Ji L."/>
            <person name="Fetter-Pruneda I."/>
            <person name="McKenzie S.K."/>
            <person name="Li C."/>
            <person name="Hu H."/>
            <person name="Zhang G."/>
            <person name="Kronauer D.J."/>
        </authorList>
    </citation>
    <scope>NUCLEOTIDE SEQUENCE [LARGE SCALE GENOMIC DNA]</scope>
</reference>
<protein>
    <submittedName>
        <fullName evidence="2">Uncharacterized protein</fullName>
    </submittedName>
</protein>
<gene>
    <name evidence="2" type="ORF">X777_05926</name>
</gene>
<accession>A0A026WDD6</accession>
<feature type="region of interest" description="Disordered" evidence="1">
    <location>
        <begin position="1"/>
        <end position="76"/>
    </location>
</feature>
<proteinExistence type="predicted"/>
<name>A0A026WDD6_OOCBI</name>
<organism evidence="2 3">
    <name type="scientific">Ooceraea biroi</name>
    <name type="common">Clonal raider ant</name>
    <name type="synonym">Cerapachys biroi</name>
    <dbReference type="NCBI Taxonomy" id="2015173"/>
    <lineage>
        <taxon>Eukaryota</taxon>
        <taxon>Metazoa</taxon>
        <taxon>Ecdysozoa</taxon>
        <taxon>Arthropoda</taxon>
        <taxon>Hexapoda</taxon>
        <taxon>Insecta</taxon>
        <taxon>Pterygota</taxon>
        <taxon>Neoptera</taxon>
        <taxon>Endopterygota</taxon>
        <taxon>Hymenoptera</taxon>
        <taxon>Apocrita</taxon>
        <taxon>Aculeata</taxon>
        <taxon>Formicoidea</taxon>
        <taxon>Formicidae</taxon>
        <taxon>Dorylinae</taxon>
        <taxon>Ooceraea</taxon>
    </lineage>
</organism>